<dbReference type="Pfam" id="PF22669">
    <property type="entry name" value="Exo_endo_phos2"/>
    <property type="match status" value="1"/>
</dbReference>
<dbReference type="GO" id="GO:0046856">
    <property type="term" value="P:phosphatidylinositol dephosphorylation"/>
    <property type="evidence" value="ECO:0007669"/>
    <property type="project" value="InterPro"/>
</dbReference>
<feature type="region of interest" description="Disordered" evidence="1">
    <location>
        <begin position="244"/>
        <end position="295"/>
    </location>
</feature>
<sequence>FRLFCGTFNVGASSPPLELLRRWLLLDHGLCHIYVITLQEIIEMTAKSVGRDLIINNDILLKPWEDKIKDELGCDFDIIYQQGTVDISLFSTKNKGAIGLSILLKGRPICFIASHLNSGRDKNDRREEDYQNILNNIFREYQKEKKHYKHPASHDFCFWMGDLNFRLDSRIQRIQIEEMLVKGEIDKLLGYDQLSRSRLHKKAFHDFEEMKISFGPTYRFDVQSHIFDTSSPHAQSMFQLQPLQNNSQRKQSPPNQRGSPFQFSSQSPPAQTLSPSPNASFNQLPEPSSYAPMPEDDTAQFLRRQFNFLTLVPLLYEKHQDYTISDHRPVSALFSLQPSDEKNNILGYKNTLGYDEHQKQINDKTLNESNLNNVGVKKDDGQDDTKIIEEALRTSEFLVQTSISPKLGYFRGTEWDKSIHVNEGIKQRQVIIKEKEKKLKENI</sequence>
<dbReference type="InterPro" id="IPR036691">
    <property type="entry name" value="Endo/exonu/phosph_ase_sf"/>
</dbReference>
<evidence type="ECO:0000256" key="1">
    <source>
        <dbReference type="SAM" id="MobiDB-lite"/>
    </source>
</evidence>
<dbReference type="SMART" id="SM00128">
    <property type="entry name" value="IPPc"/>
    <property type="match status" value="1"/>
</dbReference>
<feature type="compositionally biased region" description="Polar residues" evidence="1">
    <location>
        <begin position="270"/>
        <end position="286"/>
    </location>
</feature>
<organism evidence="3 4">
    <name type="scientific">Streblomastix strix</name>
    <dbReference type="NCBI Taxonomy" id="222440"/>
    <lineage>
        <taxon>Eukaryota</taxon>
        <taxon>Metamonada</taxon>
        <taxon>Preaxostyla</taxon>
        <taxon>Oxymonadida</taxon>
        <taxon>Streblomastigidae</taxon>
        <taxon>Streblomastix</taxon>
    </lineage>
</organism>
<accession>A0A5J4V2X7</accession>
<feature type="non-terminal residue" evidence="3">
    <location>
        <position position="1"/>
    </location>
</feature>
<comment type="caution">
    <text evidence="3">The sequence shown here is derived from an EMBL/GenBank/DDBJ whole genome shotgun (WGS) entry which is preliminary data.</text>
</comment>
<protein>
    <submittedName>
        <fullName evidence="3">Putative Inositol polyphosphate 5-phosphatase OCRL-1</fullName>
    </submittedName>
</protein>
<feature type="compositionally biased region" description="Low complexity" evidence="1">
    <location>
        <begin position="259"/>
        <end position="269"/>
    </location>
</feature>
<dbReference type="Gene3D" id="3.60.10.10">
    <property type="entry name" value="Endonuclease/exonuclease/phosphatase"/>
    <property type="match status" value="1"/>
</dbReference>
<dbReference type="GO" id="GO:0004439">
    <property type="term" value="F:phosphatidylinositol-4,5-bisphosphate 5-phosphatase activity"/>
    <property type="evidence" value="ECO:0007669"/>
    <property type="project" value="TreeGrafter"/>
</dbReference>
<evidence type="ECO:0000313" key="4">
    <source>
        <dbReference type="Proteomes" id="UP000324800"/>
    </source>
</evidence>
<dbReference type="Proteomes" id="UP000324800">
    <property type="component" value="Unassembled WGS sequence"/>
</dbReference>
<dbReference type="OrthoDB" id="62798at2759"/>
<dbReference type="AlphaFoldDB" id="A0A5J4V2X7"/>
<feature type="compositionally biased region" description="Polar residues" evidence="1">
    <location>
        <begin position="244"/>
        <end position="258"/>
    </location>
</feature>
<dbReference type="InterPro" id="IPR000300">
    <property type="entry name" value="IPPc"/>
</dbReference>
<name>A0A5J4V2X7_9EUKA</name>
<feature type="domain" description="Inositol polyphosphate-related phosphatase" evidence="2">
    <location>
        <begin position="1"/>
        <end position="342"/>
    </location>
</feature>
<proteinExistence type="predicted"/>
<evidence type="ECO:0000313" key="3">
    <source>
        <dbReference type="EMBL" id="KAA6376803.1"/>
    </source>
</evidence>
<dbReference type="PANTHER" id="PTHR11200">
    <property type="entry name" value="INOSITOL 5-PHOSPHATASE"/>
    <property type="match status" value="1"/>
</dbReference>
<evidence type="ECO:0000259" key="2">
    <source>
        <dbReference type="SMART" id="SM00128"/>
    </source>
</evidence>
<dbReference type="SUPFAM" id="SSF56219">
    <property type="entry name" value="DNase I-like"/>
    <property type="match status" value="1"/>
</dbReference>
<dbReference type="EMBL" id="SNRW01010270">
    <property type="protein sequence ID" value="KAA6376803.1"/>
    <property type="molecule type" value="Genomic_DNA"/>
</dbReference>
<dbReference type="PANTHER" id="PTHR11200:SF275">
    <property type="entry name" value="LD06095P"/>
    <property type="match status" value="1"/>
</dbReference>
<dbReference type="InterPro" id="IPR046985">
    <property type="entry name" value="IP5"/>
</dbReference>
<reference evidence="3 4" key="1">
    <citation type="submission" date="2019-03" db="EMBL/GenBank/DDBJ databases">
        <title>Single cell metagenomics reveals metabolic interactions within the superorganism composed of flagellate Streblomastix strix and complex community of Bacteroidetes bacteria on its surface.</title>
        <authorList>
            <person name="Treitli S.C."/>
            <person name="Kolisko M."/>
            <person name="Husnik F."/>
            <person name="Keeling P."/>
            <person name="Hampl V."/>
        </authorList>
    </citation>
    <scope>NUCLEOTIDE SEQUENCE [LARGE SCALE GENOMIC DNA]</scope>
    <source>
        <strain evidence="3">ST1C</strain>
    </source>
</reference>
<gene>
    <name evidence="3" type="ORF">EZS28_027670</name>
</gene>